<dbReference type="Gene3D" id="3.40.190.10">
    <property type="entry name" value="Periplasmic binding protein-like II"/>
    <property type="match status" value="1"/>
</dbReference>
<dbReference type="PROSITE" id="PS51257">
    <property type="entry name" value="PROKAR_LIPOPROTEIN"/>
    <property type="match status" value="1"/>
</dbReference>
<dbReference type="Proteomes" id="UP000289794">
    <property type="component" value="Chromosome"/>
</dbReference>
<evidence type="ECO:0000313" key="3">
    <source>
        <dbReference type="EMBL" id="QBE96663.1"/>
    </source>
</evidence>
<dbReference type="Pfam" id="PF01547">
    <property type="entry name" value="SBP_bac_1"/>
    <property type="match status" value="1"/>
</dbReference>
<organism evidence="3 4">
    <name type="scientific">Blautia producta</name>
    <dbReference type="NCBI Taxonomy" id="33035"/>
    <lineage>
        <taxon>Bacteria</taxon>
        <taxon>Bacillati</taxon>
        <taxon>Bacillota</taxon>
        <taxon>Clostridia</taxon>
        <taxon>Lachnospirales</taxon>
        <taxon>Lachnospiraceae</taxon>
        <taxon>Blautia</taxon>
    </lineage>
</organism>
<evidence type="ECO:0000256" key="1">
    <source>
        <dbReference type="SAM" id="MobiDB-lite"/>
    </source>
</evidence>
<sequence>MKMKNVLKRGAALSLTAAMVFSLAACGDAKDEGKKEETEKTANSADAKDSDKPYAGVKLKWALTDNAATGAETKEMVELIKEQTGIEIEFSIVPTAKAGEMDKVLVSLMAGDNIDIIGRTPLQLEEFNNAGVLEPLDELAKADGYDMETVYGGQTVKFDDKTYAMPAESDIWLTYYNKKIFDDAGVPYPEAEGWTWEKYVETAEKLTDADKGIYGSFLGDDPALEYVLASQSGISAYKEDGTANFDDPIYRENMEWLYSLGNDLKIQPSSIDLASGTHPYNEFLVNGNIGMWVCGGWVASTLSDQEKYPRDWQAGILPMPYPEGQKPSSLSITSCYAIPTTSSNKEAAFAAIKCICENKYTLGYGRVPAKVLTTEEARKYAEDSLVPSFKNDGITVEEIMTGWFDSERDYVSEKIMGTADTVIGTIFTEEGALYGQGQQSLDDTMKKIQERANKAIEEATAK</sequence>
<dbReference type="RefSeq" id="WP_130180752.1">
    <property type="nucleotide sequence ID" value="NZ_CP035945.1"/>
</dbReference>
<keyword evidence="2" id="KW-0732">Signal</keyword>
<feature type="chain" id="PRO_5020211252" description="Sugar ABC transporter substrate-binding protein" evidence="2">
    <location>
        <begin position="25"/>
        <end position="462"/>
    </location>
</feature>
<evidence type="ECO:0000256" key="2">
    <source>
        <dbReference type="SAM" id="SignalP"/>
    </source>
</evidence>
<dbReference type="InterPro" id="IPR006059">
    <property type="entry name" value="SBP"/>
</dbReference>
<dbReference type="KEGG" id="bpro:PMF13cell1_02210"/>
<accession>A0A4P6LZV2</accession>
<evidence type="ECO:0008006" key="5">
    <source>
        <dbReference type="Google" id="ProtNLM"/>
    </source>
</evidence>
<dbReference type="AlphaFoldDB" id="A0A4P6LZV2"/>
<name>A0A4P6LZV2_9FIRM</name>
<reference evidence="3 4" key="1">
    <citation type="submission" date="2019-01" db="EMBL/GenBank/DDBJ databases">
        <title>PMF-metabolizing Aryl O-demethylase.</title>
        <authorList>
            <person name="Kim M."/>
        </authorList>
    </citation>
    <scope>NUCLEOTIDE SEQUENCE [LARGE SCALE GENOMIC DNA]</scope>
    <source>
        <strain evidence="3 4">PMF1</strain>
    </source>
</reference>
<proteinExistence type="predicted"/>
<dbReference type="SUPFAM" id="SSF53850">
    <property type="entry name" value="Periplasmic binding protein-like II"/>
    <property type="match status" value="1"/>
</dbReference>
<evidence type="ECO:0000313" key="4">
    <source>
        <dbReference type="Proteomes" id="UP000289794"/>
    </source>
</evidence>
<feature type="signal peptide" evidence="2">
    <location>
        <begin position="1"/>
        <end position="24"/>
    </location>
</feature>
<dbReference type="EMBL" id="CP035945">
    <property type="protein sequence ID" value="QBE96663.1"/>
    <property type="molecule type" value="Genomic_DNA"/>
</dbReference>
<dbReference type="PANTHER" id="PTHR43649:SF12">
    <property type="entry name" value="DIACETYLCHITOBIOSE BINDING PROTEIN DASA"/>
    <property type="match status" value="1"/>
</dbReference>
<gene>
    <name evidence="3" type="ORF">PMF13cell1_02210</name>
</gene>
<feature type="region of interest" description="Disordered" evidence="1">
    <location>
        <begin position="31"/>
        <end position="50"/>
    </location>
</feature>
<protein>
    <recommendedName>
        <fullName evidence="5">Sugar ABC transporter substrate-binding protein</fullName>
    </recommendedName>
</protein>
<dbReference type="PANTHER" id="PTHR43649">
    <property type="entry name" value="ARABINOSE-BINDING PROTEIN-RELATED"/>
    <property type="match status" value="1"/>
</dbReference>
<dbReference type="InterPro" id="IPR050490">
    <property type="entry name" value="Bact_solute-bd_prot1"/>
</dbReference>